<keyword evidence="3" id="KW-0406">Ion transport</keyword>
<evidence type="ECO:0000313" key="3">
    <source>
        <dbReference type="EMBL" id="WNZ27121.1"/>
    </source>
</evidence>
<dbReference type="Gene3D" id="1.10.287.70">
    <property type="match status" value="1"/>
</dbReference>
<name>A0AA97AL73_9CYAN</name>
<evidence type="ECO:0000259" key="2">
    <source>
        <dbReference type="Pfam" id="PF07885"/>
    </source>
</evidence>
<dbReference type="GO" id="GO:0034220">
    <property type="term" value="P:monoatomic ion transmembrane transport"/>
    <property type="evidence" value="ECO:0007669"/>
    <property type="project" value="UniProtKB-KW"/>
</dbReference>
<feature type="transmembrane region" description="Helical" evidence="1">
    <location>
        <begin position="135"/>
        <end position="156"/>
    </location>
</feature>
<protein>
    <submittedName>
        <fullName evidence="3">Two pore domain potassium channel family protein</fullName>
    </submittedName>
</protein>
<dbReference type="InterPro" id="IPR013099">
    <property type="entry name" value="K_chnl_dom"/>
</dbReference>
<keyword evidence="3" id="KW-0407">Ion channel</keyword>
<sequence length="359" mass="40301">MQVFGQIIGTVFIFMALADIYLTVLHPRAESSLLSISVARGVWQFFRCATVGLPKRRDDLLSYGGPTIIVTIISLWVLLLLLGFALIVWPKLGTEIQATQGETPTDFITAVYYAGYALATLGTGDLVPQTGGARLLMVLKSFLGFSVFTLTISYILSVYSNLTGRNTFALSLHHSSANTADSIELLARLAADNNVDTLHQDISEIAQSLIGLLQANNSYPVLFYFRYRQSYYTLPRIAYLTMDVATLIRTALDQDEYRSIVNSSGTAELWFGGLHLLEELCHTLLPKIHVKSLDANEPCWREHYYQALERLKQEGIKTVQNPEAGADSYIAMRHEWAHYLAKLIKYMDYDQKNVYPAEH</sequence>
<dbReference type="AlphaFoldDB" id="A0AA97AL73"/>
<feature type="transmembrane region" description="Helical" evidence="1">
    <location>
        <begin position="110"/>
        <end position="128"/>
    </location>
</feature>
<dbReference type="SUPFAM" id="SSF81324">
    <property type="entry name" value="Voltage-gated potassium channels"/>
    <property type="match status" value="1"/>
</dbReference>
<gene>
    <name evidence="3" type="ORF">HJG54_29870</name>
</gene>
<feature type="transmembrane region" description="Helical" evidence="1">
    <location>
        <begin position="6"/>
        <end position="25"/>
    </location>
</feature>
<keyword evidence="1" id="KW-0472">Membrane</keyword>
<feature type="transmembrane region" description="Helical" evidence="1">
    <location>
        <begin position="63"/>
        <end position="90"/>
    </location>
</feature>
<keyword evidence="1" id="KW-0812">Transmembrane</keyword>
<keyword evidence="3" id="KW-0813">Transport</keyword>
<dbReference type="Pfam" id="PF07885">
    <property type="entry name" value="Ion_trans_2"/>
    <property type="match status" value="1"/>
</dbReference>
<proteinExistence type="predicted"/>
<evidence type="ECO:0000256" key="1">
    <source>
        <dbReference type="SAM" id="Phobius"/>
    </source>
</evidence>
<feature type="domain" description="Potassium channel" evidence="2">
    <location>
        <begin position="86"/>
        <end position="159"/>
    </location>
</feature>
<accession>A0AA97AL73</accession>
<reference evidence="3" key="1">
    <citation type="submission" date="2020-05" db="EMBL/GenBank/DDBJ databases">
        <authorList>
            <person name="Zhu T."/>
            <person name="Keshari N."/>
            <person name="Lu X."/>
        </authorList>
    </citation>
    <scope>NUCLEOTIDE SEQUENCE</scope>
    <source>
        <strain evidence="3">NK1-12</strain>
    </source>
</reference>
<dbReference type="EMBL" id="CP053587">
    <property type="protein sequence ID" value="WNZ27121.1"/>
    <property type="molecule type" value="Genomic_DNA"/>
</dbReference>
<organism evidence="3">
    <name type="scientific">Leptolyngbya sp. NK1-12</name>
    <dbReference type="NCBI Taxonomy" id="2547451"/>
    <lineage>
        <taxon>Bacteria</taxon>
        <taxon>Bacillati</taxon>
        <taxon>Cyanobacteriota</taxon>
        <taxon>Cyanophyceae</taxon>
        <taxon>Leptolyngbyales</taxon>
        <taxon>Leptolyngbyaceae</taxon>
        <taxon>Leptolyngbya group</taxon>
        <taxon>Leptolyngbya</taxon>
    </lineage>
</organism>
<dbReference type="RefSeq" id="WP_316436746.1">
    <property type="nucleotide sequence ID" value="NZ_CP053587.1"/>
</dbReference>
<keyword evidence="1" id="KW-1133">Transmembrane helix</keyword>